<gene>
    <name evidence="3" type="ORF">NEMVEDRAFT_v1g9911</name>
</gene>
<dbReference type="PANTHER" id="PTHR10627:SF70">
    <property type="entry name" value="ANKYRIN REPEAT AND SAM DOMAIN-CONTAINING PROTEIN 6"/>
    <property type="match status" value="1"/>
</dbReference>
<organism evidence="3 4">
    <name type="scientific">Nematostella vectensis</name>
    <name type="common">Starlet sea anemone</name>
    <dbReference type="NCBI Taxonomy" id="45351"/>
    <lineage>
        <taxon>Eukaryota</taxon>
        <taxon>Metazoa</taxon>
        <taxon>Cnidaria</taxon>
        <taxon>Anthozoa</taxon>
        <taxon>Hexacorallia</taxon>
        <taxon>Actiniaria</taxon>
        <taxon>Edwardsiidae</taxon>
        <taxon>Nematostella</taxon>
    </lineage>
</organism>
<dbReference type="AlphaFoldDB" id="A8DWN3"/>
<evidence type="ECO:0000313" key="3">
    <source>
        <dbReference type="EMBL" id="EDO25377.1"/>
    </source>
</evidence>
<dbReference type="InParanoid" id="A8DWN3"/>
<dbReference type="KEGG" id="nve:5495622"/>
<proteinExistence type="predicted"/>
<keyword evidence="4" id="KW-1185">Reference proteome</keyword>
<evidence type="ECO:0000313" key="4">
    <source>
        <dbReference type="Proteomes" id="UP000001593"/>
    </source>
</evidence>
<dbReference type="PANTHER" id="PTHR10627">
    <property type="entry name" value="SCP160"/>
    <property type="match status" value="1"/>
</dbReference>
<dbReference type="HOGENOM" id="CLU_2948621_0_0_1"/>
<evidence type="ECO:0000259" key="2">
    <source>
        <dbReference type="PROSITE" id="PS50105"/>
    </source>
</evidence>
<feature type="non-terminal residue" evidence="3">
    <location>
        <position position="1"/>
    </location>
</feature>
<dbReference type="Gene3D" id="1.10.150.50">
    <property type="entry name" value="Transcription Factor, Ets-1"/>
    <property type="match status" value="1"/>
</dbReference>
<reference evidence="3 4" key="1">
    <citation type="journal article" date="2007" name="Science">
        <title>Sea anemone genome reveals ancestral eumetazoan gene repertoire and genomic organization.</title>
        <authorList>
            <person name="Putnam N.H."/>
            <person name="Srivastava M."/>
            <person name="Hellsten U."/>
            <person name="Dirks B."/>
            <person name="Chapman J."/>
            <person name="Salamov A."/>
            <person name="Terry A."/>
            <person name="Shapiro H."/>
            <person name="Lindquist E."/>
            <person name="Kapitonov V.V."/>
            <person name="Jurka J."/>
            <person name="Genikhovich G."/>
            <person name="Grigoriev I.V."/>
            <person name="Lucas S.M."/>
            <person name="Steele R.E."/>
            <person name="Finnerty J.R."/>
            <person name="Technau U."/>
            <person name="Martindale M.Q."/>
            <person name="Rokhsar D.S."/>
        </authorList>
    </citation>
    <scope>NUCLEOTIDE SEQUENCE [LARGE SCALE GENOMIC DNA]</scope>
    <source>
        <strain evidence="4">CH2 X CH6</strain>
    </source>
</reference>
<feature type="domain" description="SAM" evidence="2">
    <location>
        <begin position="1"/>
        <end position="59"/>
    </location>
</feature>
<dbReference type="Pfam" id="PF00536">
    <property type="entry name" value="SAM_1"/>
    <property type="match status" value="1"/>
</dbReference>
<dbReference type="eggNOG" id="KOG4374">
    <property type="taxonomic scope" value="Eukaryota"/>
</dbReference>
<dbReference type="InterPro" id="IPR001660">
    <property type="entry name" value="SAM"/>
</dbReference>
<dbReference type="Proteomes" id="UP000001593">
    <property type="component" value="Unassembled WGS sequence"/>
</dbReference>
<feature type="non-terminal residue" evidence="3">
    <location>
        <position position="60"/>
    </location>
</feature>
<accession>A8DWN3</accession>
<name>A8DWN3_NEMVE</name>
<dbReference type="SUPFAM" id="SSF47769">
    <property type="entry name" value="SAM/Pointed domain"/>
    <property type="match status" value="1"/>
</dbReference>
<dbReference type="SMART" id="SM00454">
    <property type="entry name" value="SAM"/>
    <property type="match status" value="1"/>
</dbReference>
<sequence length="60" mass="6702">IADILKKLSLEKYSSMFEDQEVDMEAFLTLNDGDLEDLGVTQRDARNQILAAIAELNTGK</sequence>
<evidence type="ECO:0000256" key="1">
    <source>
        <dbReference type="ARBA" id="ARBA00022737"/>
    </source>
</evidence>
<dbReference type="STRING" id="45351.A8DWN3"/>
<keyword evidence="1" id="KW-0677">Repeat</keyword>
<dbReference type="PROSITE" id="PS50105">
    <property type="entry name" value="SAM_DOMAIN"/>
    <property type="match status" value="1"/>
</dbReference>
<dbReference type="InterPro" id="IPR013761">
    <property type="entry name" value="SAM/pointed_sf"/>
</dbReference>
<dbReference type="EMBL" id="DS479930">
    <property type="protein sequence ID" value="EDO25377.1"/>
    <property type="molecule type" value="Genomic_DNA"/>
</dbReference>
<protein>
    <recommendedName>
        <fullName evidence="2">SAM domain-containing protein</fullName>
    </recommendedName>
</protein>
<dbReference type="PhylomeDB" id="A8DWN3"/>